<dbReference type="PANTHER" id="PTHR10357">
    <property type="entry name" value="ALPHA-AMYLASE FAMILY MEMBER"/>
    <property type="match status" value="1"/>
</dbReference>
<evidence type="ECO:0000313" key="4">
    <source>
        <dbReference type="Proteomes" id="UP000294616"/>
    </source>
</evidence>
<keyword evidence="3" id="KW-0326">Glycosidase</keyword>
<dbReference type="CDD" id="cd11349">
    <property type="entry name" value="AmyAc_3"/>
    <property type="match status" value="1"/>
</dbReference>
<dbReference type="Proteomes" id="UP000294616">
    <property type="component" value="Unassembled WGS sequence"/>
</dbReference>
<dbReference type="InterPro" id="IPR013780">
    <property type="entry name" value="Glyco_hydro_b"/>
</dbReference>
<dbReference type="AlphaFoldDB" id="A0A4R1LTM7"/>
<dbReference type="SUPFAM" id="SSF51445">
    <property type="entry name" value="(Trans)glycosidases"/>
    <property type="match status" value="1"/>
</dbReference>
<accession>A0A4R1LTM7</accession>
<dbReference type="GO" id="GO:0009313">
    <property type="term" value="P:oligosaccharide catabolic process"/>
    <property type="evidence" value="ECO:0007669"/>
    <property type="project" value="TreeGrafter"/>
</dbReference>
<comment type="caution">
    <text evidence="3">The sequence shown here is derived from an EMBL/GenBank/DDBJ whole genome shotgun (WGS) entry which is preliminary data.</text>
</comment>
<evidence type="ECO:0000313" key="3">
    <source>
        <dbReference type="EMBL" id="TCK82676.1"/>
    </source>
</evidence>
<feature type="chain" id="PRO_5020719856" evidence="1">
    <location>
        <begin position="24"/>
        <end position="591"/>
    </location>
</feature>
<dbReference type="EMBL" id="SMGO01000002">
    <property type="protein sequence ID" value="TCK82676.1"/>
    <property type="molecule type" value="Genomic_DNA"/>
</dbReference>
<dbReference type="GO" id="GO:0004556">
    <property type="term" value="F:alpha-amylase activity"/>
    <property type="evidence" value="ECO:0007669"/>
    <property type="project" value="TreeGrafter"/>
</dbReference>
<dbReference type="Pfam" id="PF00128">
    <property type="entry name" value="Alpha-amylase"/>
    <property type="match status" value="1"/>
</dbReference>
<dbReference type="SUPFAM" id="SSF51011">
    <property type="entry name" value="Glycosyl hydrolase domain"/>
    <property type="match status" value="1"/>
</dbReference>
<dbReference type="SMART" id="SM00642">
    <property type="entry name" value="Aamy"/>
    <property type="match status" value="1"/>
</dbReference>
<dbReference type="PROSITE" id="PS51257">
    <property type="entry name" value="PROKAR_LIPOPROTEIN"/>
    <property type="match status" value="1"/>
</dbReference>
<sequence length="591" mass="67080">MKIANCILIILFAALSMSCQTMKKNAEVNKEKVVLYQMMVRLFGNQDQTNAHYGSKEENGVGKFNDITTLALSEIKKLGVSHIWYTGVLEHAMMTDYTTYGISLDDGDVVKGRAGSPYAIKDYYDVDPDLAVKVDQRIEEFEALVKRTHALDLKVIIDFVPNHVARKYHSDKKPAGVRDFGEDDNRSKAFSATNDFYYIPGEPFIVPTQERLSLPQFEGDIRDGRFDENPAKATGNNIFSANPSDQDWYETVKLNYGIDYQNGDKEYLEPIPPVWEKTKAILLYWAEKGVDGFRCDMAEMVPVEFWNWVIPQVKTEYPNLIFIAEAYNPMVYEKYLTIGKFDYLYDKVGLYDALKPLIKNDEGANVEMIRQSKNFIKDYQNQFLSFLENHDEERIASAGFAGNPLYAQPAMVVSATISGGPIMLYFGQEVGEPGKGNEGYGGEDNRTTIFDYWGVPEHQKWMNNGKFDGGGLSTTQKDLRSFYGNLLRFVKNDPAIVEGTFTELEVSSNTPEKIYAFIRSFENQHVLVLANFNRDSSNVTITLPKELLTRQDQSLTIKKVLTGNSFQINSFNDGISLQIEPSFAQILKFEL</sequence>
<evidence type="ECO:0000256" key="1">
    <source>
        <dbReference type="SAM" id="SignalP"/>
    </source>
</evidence>
<keyword evidence="1" id="KW-0732">Signal</keyword>
<organism evidence="3 4">
    <name type="scientific">Albibacterium bauzanense</name>
    <dbReference type="NCBI Taxonomy" id="653929"/>
    <lineage>
        <taxon>Bacteria</taxon>
        <taxon>Pseudomonadati</taxon>
        <taxon>Bacteroidota</taxon>
        <taxon>Sphingobacteriia</taxon>
        <taxon>Sphingobacteriales</taxon>
        <taxon>Sphingobacteriaceae</taxon>
        <taxon>Albibacterium</taxon>
    </lineage>
</organism>
<proteinExistence type="predicted"/>
<evidence type="ECO:0000259" key="2">
    <source>
        <dbReference type="SMART" id="SM00642"/>
    </source>
</evidence>
<feature type="signal peptide" evidence="1">
    <location>
        <begin position="1"/>
        <end position="23"/>
    </location>
</feature>
<dbReference type="PANTHER" id="PTHR10357:SF205">
    <property type="entry name" value="O-GLYCOSYL HYDROLASE FAMILY 13"/>
    <property type="match status" value="1"/>
</dbReference>
<gene>
    <name evidence="3" type="ORF">C8N28_1260</name>
</gene>
<feature type="domain" description="Glycosyl hydrolase family 13 catalytic" evidence="2">
    <location>
        <begin position="37"/>
        <end position="466"/>
    </location>
</feature>
<dbReference type="InterPro" id="IPR006047">
    <property type="entry name" value="GH13_cat_dom"/>
</dbReference>
<dbReference type="InterPro" id="IPR017853">
    <property type="entry name" value="GH"/>
</dbReference>
<dbReference type="OrthoDB" id="9805159at2"/>
<name>A0A4R1LTM7_9SPHI</name>
<reference evidence="3 4" key="1">
    <citation type="submission" date="2019-03" db="EMBL/GenBank/DDBJ databases">
        <title>Genomic Encyclopedia of Archaeal and Bacterial Type Strains, Phase II (KMG-II): from individual species to whole genera.</title>
        <authorList>
            <person name="Goeker M."/>
        </authorList>
    </citation>
    <scope>NUCLEOTIDE SEQUENCE [LARGE SCALE GENOMIC DNA]</scope>
    <source>
        <strain evidence="3 4">DSM 22554</strain>
    </source>
</reference>
<dbReference type="Gene3D" id="3.20.20.80">
    <property type="entry name" value="Glycosidases"/>
    <property type="match status" value="2"/>
</dbReference>
<keyword evidence="4" id="KW-1185">Reference proteome</keyword>
<dbReference type="Gene3D" id="2.60.40.1180">
    <property type="entry name" value="Golgi alpha-mannosidase II"/>
    <property type="match status" value="1"/>
</dbReference>
<protein>
    <submittedName>
        <fullName evidence="3">Glycosidase</fullName>
    </submittedName>
</protein>
<keyword evidence="3" id="KW-0378">Hydrolase</keyword>